<keyword evidence="1" id="KW-1133">Transmembrane helix</keyword>
<accession>D2ZV11</accession>
<organism evidence="2 3">
    <name type="scientific">Neisseria mucosa (strain ATCC 25996 / DSM 4631 / NCTC 10774 / M26)</name>
    <dbReference type="NCBI Taxonomy" id="546266"/>
    <lineage>
        <taxon>Bacteria</taxon>
        <taxon>Pseudomonadati</taxon>
        <taxon>Pseudomonadota</taxon>
        <taxon>Betaproteobacteria</taxon>
        <taxon>Neisseriales</taxon>
        <taxon>Neisseriaceae</taxon>
        <taxon>Neisseria</taxon>
    </lineage>
</organism>
<keyword evidence="1" id="KW-0472">Membrane</keyword>
<feature type="transmembrane region" description="Helical" evidence="1">
    <location>
        <begin position="6"/>
        <end position="25"/>
    </location>
</feature>
<comment type="caution">
    <text evidence="2">The sequence shown here is derived from an EMBL/GenBank/DDBJ whole genome shotgun (WGS) entry which is preliminary data.</text>
</comment>
<evidence type="ECO:0000313" key="2">
    <source>
        <dbReference type="EMBL" id="EFC89167.1"/>
    </source>
</evidence>
<dbReference type="Proteomes" id="UP000003344">
    <property type="component" value="Unassembled WGS sequence"/>
</dbReference>
<dbReference type="EMBL" id="ACDX02000004">
    <property type="protein sequence ID" value="EFC89167.1"/>
    <property type="molecule type" value="Genomic_DNA"/>
</dbReference>
<reference evidence="2 3" key="1">
    <citation type="submission" date="2009-10" db="EMBL/GenBank/DDBJ databases">
        <authorList>
            <person name="Weinstock G."/>
            <person name="Sodergren E."/>
            <person name="Clifton S."/>
            <person name="Fulton L."/>
            <person name="Fulton B."/>
            <person name="Courtney L."/>
            <person name="Fronick C."/>
            <person name="Harrison M."/>
            <person name="Strong C."/>
            <person name="Farmer C."/>
            <person name="Delahaunty K."/>
            <person name="Markovic C."/>
            <person name="Hall O."/>
            <person name="Minx P."/>
            <person name="Tomlinson C."/>
            <person name="Mitreva M."/>
            <person name="Nelson J."/>
            <person name="Hou S."/>
            <person name="Wollam A."/>
            <person name="Pepin K.H."/>
            <person name="Johnson M."/>
            <person name="Bhonagiri V."/>
            <person name="Nash W.E."/>
            <person name="Warren W."/>
            <person name="Chinwalla A."/>
            <person name="Mardis E.R."/>
            <person name="Wilson R.K."/>
        </authorList>
    </citation>
    <scope>NUCLEOTIDE SEQUENCE [LARGE SCALE GENOMIC DNA]</scope>
    <source>
        <strain evidence="3">ATCC 25996 / DSM 4631 / NCTC 10774 / M26</strain>
    </source>
</reference>
<evidence type="ECO:0000256" key="1">
    <source>
        <dbReference type="SAM" id="Phobius"/>
    </source>
</evidence>
<keyword evidence="1" id="KW-0812">Transmembrane</keyword>
<evidence type="ECO:0000313" key="3">
    <source>
        <dbReference type="Proteomes" id="UP000003344"/>
    </source>
</evidence>
<dbReference type="AlphaFoldDB" id="D2ZV11"/>
<name>D2ZV11_NEIM2</name>
<dbReference type="STRING" id="546266.NEIMUCOT_04452"/>
<sequence>MWVLIPAIFSDDLFTFVGILPLWAWRLGIWGRLKPEMLSFPSTIRRNGI</sequence>
<proteinExistence type="predicted"/>
<protein>
    <submittedName>
        <fullName evidence="2">Uncharacterized protein</fullName>
    </submittedName>
</protein>
<gene>
    <name evidence="2" type="ORF">NEIMUCOT_04452</name>
</gene>